<dbReference type="AlphaFoldDB" id="A0A2T1C5G0"/>
<sequence length="185" mass="19637">MKLARIAGITALALAATVPFAINMPGFANLKDQVGNAIAQNVQTKPQLNLNLTAEKQIFEKNGKKVNWQALQSGTVVNPGDVLRYNLVGENKGSGAAKNLVLTQPIPKGTVYVLKSATANGAKLSFSIDGGKTFSPNPVVAVKLANGKVETRPAPAAMYSMTRWDFNQPVNAKSSVKVSYKVVVK</sequence>
<keyword evidence="1" id="KW-0732">Signal</keyword>
<comment type="caution">
    <text evidence="2">The sequence shown here is derived from an EMBL/GenBank/DDBJ whole genome shotgun (WGS) entry which is preliminary data.</text>
</comment>
<accession>A0A2T1C5G0</accession>
<dbReference type="InterPro" id="IPR014468">
    <property type="entry name" value="UCP014979"/>
</dbReference>
<evidence type="ECO:0008006" key="4">
    <source>
        <dbReference type="Google" id="ProtNLM"/>
    </source>
</evidence>
<keyword evidence="3" id="KW-1185">Reference proteome</keyword>
<dbReference type="Proteomes" id="UP000238762">
    <property type="component" value="Unassembled WGS sequence"/>
</dbReference>
<evidence type="ECO:0000313" key="3">
    <source>
        <dbReference type="Proteomes" id="UP000238762"/>
    </source>
</evidence>
<protein>
    <recommendedName>
        <fullName evidence="4">DUF11 domain-containing protein</fullName>
    </recommendedName>
</protein>
<proteinExistence type="predicted"/>
<dbReference type="EMBL" id="PVWJ01000031">
    <property type="protein sequence ID" value="PSB03486.1"/>
    <property type="molecule type" value="Genomic_DNA"/>
</dbReference>
<dbReference type="NCBIfam" id="TIGR01451">
    <property type="entry name" value="B_ant_repeat"/>
    <property type="match status" value="1"/>
</dbReference>
<feature type="chain" id="PRO_5015593965" description="DUF11 domain-containing protein" evidence="1">
    <location>
        <begin position="22"/>
        <end position="185"/>
    </location>
</feature>
<reference evidence="2 3" key="2">
    <citation type="submission" date="2018-03" db="EMBL/GenBank/DDBJ databases">
        <title>The ancient ancestry and fast evolution of plastids.</title>
        <authorList>
            <person name="Moore K.R."/>
            <person name="Magnabosco C."/>
            <person name="Momper L."/>
            <person name="Gold D.A."/>
            <person name="Bosak T."/>
            <person name="Fournier G.P."/>
        </authorList>
    </citation>
    <scope>NUCLEOTIDE SEQUENCE [LARGE SCALE GENOMIC DNA]</scope>
    <source>
        <strain evidence="2 3">CCAP 1448/3</strain>
    </source>
</reference>
<name>A0A2T1C5G0_9CYAN</name>
<gene>
    <name evidence="2" type="ORF">C7B64_08345</name>
</gene>
<evidence type="ECO:0000256" key="1">
    <source>
        <dbReference type="SAM" id="SignalP"/>
    </source>
</evidence>
<dbReference type="OrthoDB" id="484368at2"/>
<feature type="signal peptide" evidence="1">
    <location>
        <begin position="1"/>
        <end position="21"/>
    </location>
</feature>
<dbReference type="PIRSF" id="PIRSF014979">
    <property type="entry name" value="UCP014979"/>
    <property type="match status" value="1"/>
</dbReference>
<dbReference type="RefSeq" id="WP_106288186.1">
    <property type="nucleotide sequence ID" value="NZ_CAWNTC010000254.1"/>
</dbReference>
<evidence type="ECO:0000313" key="2">
    <source>
        <dbReference type="EMBL" id="PSB03486.1"/>
    </source>
</evidence>
<dbReference type="InterPro" id="IPR047589">
    <property type="entry name" value="DUF11_rpt"/>
</dbReference>
<reference evidence="2 3" key="1">
    <citation type="submission" date="2018-02" db="EMBL/GenBank/DDBJ databases">
        <authorList>
            <person name="Cohen D.B."/>
            <person name="Kent A.D."/>
        </authorList>
    </citation>
    <scope>NUCLEOTIDE SEQUENCE [LARGE SCALE GENOMIC DNA]</scope>
    <source>
        <strain evidence="2 3">CCAP 1448/3</strain>
    </source>
</reference>
<organism evidence="2 3">
    <name type="scientific">Merismopedia glauca CCAP 1448/3</name>
    <dbReference type="NCBI Taxonomy" id="1296344"/>
    <lineage>
        <taxon>Bacteria</taxon>
        <taxon>Bacillati</taxon>
        <taxon>Cyanobacteriota</taxon>
        <taxon>Cyanophyceae</taxon>
        <taxon>Synechococcales</taxon>
        <taxon>Merismopediaceae</taxon>
        <taxon>Merismopedia</taxon>
    </lineage>
</organism>